<accession>A0AAE2EHF5</accession>
<protein>
    <submittedName>
        <fullName evidence="3">Uncharacterized protein</fullName>
    </submittedName>
</protein>
<dbReference type="RefSeq" id="WP_181256977.1">
    <property type="nucleotide sequence ID" value="NZ_CP143997.1"/>
</dbReference>
<dbReference type="EMBL" id="LAEW01000001">
    <property type="protein sequence ID" value="KJQ45591.1"/>
    <property type="molecule type" value="Genomic_DNA"/>
</dbReference>
<dbReference type="Proteomes" id="UP000033624">
    <property type="component" value="Unassembled WGS sequence"/>
</dbReference>
<feature type="coiled-coil region" evidence="1">
    <location>
        <begin position="197"/>
        <end position="247"/>
    </location>
</feature>
<reference evidence="3 4" key="1">
    <citation type="submission" date="2015-02" db="EMBL/GenBank/DDBJ databases">
        <title>Mycoplasma mycoides subsp. mycoides strain:B237 Genome sequencing.</title>
        <authorList>
            <person name="Fischer A."/>
            <person name="Santana-Cruz I."/>
            <person name="Schieck E."/>
            <person name="Gourle H."/>
            <person name="Lambert M."/>
            <person name="Nadendla S."/>
            <person name="Miller R.A."/>
            <person name="Weber J."/>
            <person name="Bongcam-Rudloff E."/>
            <person name="Vashee S."/>
            <person name="Frey J."/>
            <person name="Jores J."/>
        </authorList>
    </citation>
    <scope>NUCLEOTIDE SEQUENCE [LARGE SCALE GENOMIC DNA]</scope>
    <source>
        <strain evidence="3 4">B237</strain>
    </source>
</reference>
<feature type="compositionally biased region" description="Basic and acidic residues" evidence="2">
    <location>
        <begin position="65"/>
        <end position="81"/>
    </location>
</feature>
<evidence type="ECO:0000313" key="3">
    <source>
        <dbReference type="EMBL" id="KJQ45591.1"/>
    </source>
</evidence>
<name>A0AAE2EHF5_MYCMY</name>
<feature type="region of interest" description="Disordered" evidence="2">
    <location>
        <begin position="1"/>
        <end position="81"/>
    </location>
</feature>
<organism evidence="3 4">
    <name type="scientific">Mycoplasma mycoides subsp. mycoides</name>
    <dbReference type="NCBI Taxonomy" id="2103"/>
    <lineage>
        <taxon>Bacteria</taxon>
        <taxon>Bacillati</taxon>
        <taxon>Mycoplasmatota</taxon>
        <taxon>Mollicutes</taxon>
        <taxon>Mycoplasmataceae</taxon>
        <taxon>Mycoplasma</taxon>
    </lineage>
</organism>
<evidence type="ECO:0000256" key="1">
    <source>
        <dbReference type="SAM" id="Coils"/>
    </source>
</evidence>
<keyword evidence="1" id="KW-0175">Coiled coil</keyword>
<dbReference type="AlphaFoldDB" id="A0AAE2EHF5"/>
<feature type="compositionally biased region" description="Low complexity" evidence="2">
    <location>
        <begin position="7"/>
        <end position="22"/>
    </location>
</feature>
<gene>
    <name evidence="3" type="ORF">TS59_0494</name>
</gene>
<sequence>MFLVKKTTINQISDNNNNSSTNKQDKNKQDHSNNEKMGENTKNDSDKINTEKTLDNDRMNNQSDQPREESTPRNNDSKENVWSRGIKKRILESLNSTNLDYLKTLSNSLIQEKEKTLISNNIDKKTLEYKTKLTKFSSELKFDEIKKELISSLEESIKKNKNNQHQHKLLLHQFKDRQLEKQHISEITKLIIDIYRSNLLNELYKELDEKIQKENREFEEIFKRKNKNEIKNKLFDLVDKIVDLQEALKNMSV</sequence>
<evidence type="ECO:0000256" key="2">
    <source>
        <dbReference type="SAM" id="MobiDB-lite"/>
    </source>
</evidence>
<comment type="caution">
    <text evidence="3">The sequence shown here is derived from an EMBL/GenBank/DDBJ whole genome shotgun (WGS) entry which is preliminary data.</text>
</comment>
<dbReference type="KEGG" id="mmyi:mycmycITA_00486"/>
<evidence type="ECO:0000313" key="4">
    <source>
        <dbReference type="Proteomes" id="UP000033624"/>
    </source>
</evidence>
<proteinExistence type="predicted"/>
<feature type="compositionally biased region" description="Basic and acidic residues" evidence="2">
    <location>
        <begin position="23"/>
        <end position="58"/>
    </location>
</feature>